<protein>
    <submittedName>
        <fullName evidence="1">TIGR03085 family protein</fullName>
    </submittedName>
</protein>
<proteinExistence type="predicted"/>
<dbReference type="NCBIfam" id="TIGR03083">
    <property type="entry name" value="maleylpyruvate isomerase family mycothiol-dependent enzyme"/>
    <property type="match status" value="1"/>
</dbReference>
<dbReference type="InterPro" id="IPR017519">
    <property type="entry name" value="CHP03085"/>
</dbReference>
<dbReference type="RefSeq" id="WP_188429240.1">
    <property type="nucleotide sequence ID" value="NZ_BAABKH010000005.1"/>
</dbReference>
<organism evidence="1 2">
    <name type="scientific">Ornithinimicrobium tianjinense</name>
    <dbReference type="NCBI Taxonomy" id="1195761"/>
    <lineage>
        <taxon>Bacteria</taxon>
        <taxon>Bacillati</taxon>
        <taxon>Actinomycetota</taxon>
        <taxon>Actinomycetes</taxon>
        <taxon>Micrococcales</taxon>
        <taxon>Ornithinimicrobiaceae</taxon>
        <taxon>Ornithinimicrobium</taxon>
    </lineage>
</organism>
<dbReference type="InterPro" id="IPR017517">
    <property type="entry name" value="Maleyloyr_isom"/>
</dbReference>
<dbReference type="Proteomes" id="UP000605670">
    <property type="component" value="Unassembled WGS sequence"/>
</dbReference>
<sequence length="216" mass="23274">MQTAHLREIVASTALRLGPDAPTLCSPWRVQDLMAHLVTREHRADVLPGIALAQGPLGRHTDAVRARVAARTPLEALAEQVRSGPASWFPTRWSTLDAAVNTAELAIHHEDMVRAQPGWAPTVLPTPVQESLWQALRRGGRVFYRTAPVGVVLVAEGMARPRLAVARPPADAGTVVLRGTPLELLLHAFGRTDVARVEAQGAPEDVRALAGHRRGA</sequence>
<reference evidence="1" key="1">
    <citation type="journal article" date="2014" name="Int. J. Syst. Evol. Microbiol.">
        <title>Complete genome sequence of Corynebacterium casei LMG S-19264T (=DSM 44701T), isolated from a smear-ripened cheese.</title>
        <authorList>
            <consortium name="US DOE Joint Genome Institute (JGI-PGF)"/>
            <person name="Walter F."/>
            <person name="Albersmeier A."/>
            <person name="Kalinowski J."/>
            <person name="Ruckert C."/>
        </authorList>
    </citation>
    <scope>NUCLEOTIDE SEQUENCE</scope>
    <source>
        <strain evidence="1">CGMCC 1.12160</strain>
    </source>
</reference>
<evidence type="ECO:0000313" key="2">
    <source>
        <dbReference type="Proteomes" id="UP000605670"/>
    </source>
</evidence>
<keyword evidence="2" id="KW-1185">Reference proteome</keyword>
<dbReference type="AlphaFoldDB" id="A0A917F4U8"/>
<dbReference type="NCBIfam" id="TIGR03085">
    <property type="entry name" value="TIGR03085 family metal-binding protein"/>
    <property type="match status" value="1"/>
</dbReference>
<reference evidence="1" key="2">
    <citation type="submission" date="2020-09" db="EMBL/GenBank/DDBJ databases">
        <authorList>
            <person name="Sun Q."/>
            <person name="Zhou Y."/>
        </authorList>
    </citation>
    <scope>NUCLEOTIDE SEQUENCE</scope>
    <source>
        <strain evidence="1">CGMCC 1.12160</strain>
    </source>
</reference>
<accession>A0A917F4U8</accession>
<dbReference type="EMBL" id="BMEM01000001">
    <property type="protein sequence ID" value="GGF48312.1"/>
    <property type="molecule type" value="Genomic_DNA"/>
</dbReference>
<name>A0A917F4U8_9MICO</name>
<comment type="caution">
    <text evidence="1">The sequence shown here is derived from an EMBL/GenBank/DDBJ whole genome shotgun (WGS) entry which is preliminary data.</text>
</comment>
<gene>
    <name evidence="1" type="ORF">GCM10011366_15150</name>
</gene>
<evidence type="ECO:0000313" key="1">
    <source>
        <dbReference type="EMBL" id="GGF48312.1"/>
    </source>
</evidence>